<reference evidence="2 5" key="2">
    <citation type="submission" date="2016-01" db="EMBL/GenBank/DDBJ databases">
        <authorList>
            <person name="Varghese N."/>
        </authorList>
    </citation>
    <scope>NUCLEOTIDE SEQUENCE [LARGE SCALE GENOMIC DNA]</scope>
    <source>
        <strain evidence="2 5">HL-91</strain>
    </source>
</reference>
<gene>
    <name evidence="2" type="ORF">Ga0058931_1506</name>
    <name evidence="3" type="ORF">HLUCCA05_07320</name>
</gene>
<keyword evidence="1" id="KW-0732">Signal</keyword>
<dbReference type="OrthoDB" id="5975812at2"/>
<evidence type="ECO:0000256" key="1">
    <source>
        <dbReference type="SAM" id="SignalP"/>
    </source>
</evidence>
<dbReference type="Proteomes" id="UP000050413">
    <property type="component" value="Unassembled WGS sequence"/>
</dbReference>
<feature type="signal peptide" evidence="1">
    <location>
        <begin position="1"/>
        <end position="20"/>
    </location>
</feature>
<feature type="chain" id="PRO_5010255907" evidence="1">
    <location>
        <begin position="21"/>
        <end position="122"/>
    </location>
</feature>
<evidence type="ECO:0000313" key="2">
    <source>
        <dbReference type="EMBL" id="CUX81069.1"/>
    </source>
</evidence>
<organism evidence="3 4">
    <name type="scientific">Roseibaca calidilacus</name>
    <dbReference type="NCBI Taxonomy" id="1666912"/>
    <lineage>
        <taxon>Bacteria</taxon>
        <taxon>Pseudomonadati</taxon>
        <taxon>Pseudomonadota</taxon>
        <taxon>Alphaproteobacteria</taxon>
        <taxon>Rhodobacterales</taxon>
        <taxon>Paracoccaceae</taxon>
        <taxon>Roseinatronobacter</taxon>
    </lineage>
</organism>
<keyword evidence="5" id="KW-1185">Reference proteome</keyword>
<sequence>MNTLVRYACVAVFAAMPAMAQDRVDHYAPQPSETLDAALANFSEYNAIMAGIMAKDSLTPDDMEDVHQLTYTLEVALAKLIAESTELAEQLEYVHQASEGSNGARLRDYGLTYLETAQKIVP</sequence>
<dbReference type="AlphaFoldDB" id="A0A0P7WRY9"/>
<protein>
    <submittedName>
        <fullName evidence="3">Uncharacterized protein</fullName>
    </submittedName>
</protein>
<dbReference type="EMBL" id="FBYC01000004">
    <property type="protein sequence ID" value="CUX81069.1"/>
    <property type="molecule type" value="Genomic_DNA"/>
</dbReference>
<reference evidence="3 4" key="1">
    <citation type="submission" date="2015-09" db="EMBL/GenBank/DDBJ databases">
        <title>Identification and resolution of microdiversity through metagenomic sequencing of parallel consortia.</title>
        <authorList>
            <person name="Nelson W.C."/>
            <person name="Romine M.F."/>
            <person name="Lindemann S.R."/>
        </authorList>
    </citation>
    <scope>NUCLEOTIDE SEQUENCE [LARGE SCALE GENOMIC DNA]</scope>
    <source>
        <strain evidence="3">HL-91</strain>
    </source>
</reference>
<dbReference type="PATRIC" id="fig|1666912.4.peg.294"/>
<evidence type="ECO:0000313" key="4">
    <source>
        <dbReference type="Proteomes" id="UP000050413"/>
    </source>
</evidence>
<dbReference type="InterPro" id="IPR046634">
    <property type="entry name" value="DUF6746"/>
</dbReference>
<evidence type="ECO:0000313" key="5">
    <source>
        <dbReference type="Proteomes" id="UP000182045"/>
    </source>
</evidence>
<dbReference type="Pfam" id="PF20531">
    <property type="entry name" value="DUF6746"/>
    <property type="match status" value="1"/>
</dbReference>
<dbReference type="RefSeq" id="WP_072245795.1">
    <property type="nucleotide sequence ID" value="NZ_FBYC01000004.1"/>
</dbReference>
<dbReference type="EMBL" id="LJSG01000020">
    <property type="protein sequence ID" value="KPP89967.1"/>
    <property type="molecule type" value="Genomic_DNA"/>
</dbReference>
<proteinExistence type="predicted"/>
<dbReference type="Proteomes" id="UP000182045">
    <property type="component" value="Unassembled WGS sequence"/>
</dbReference>
<accession>A0A0P7WRY9</accession>
<name>A0A0P7WRY9_9RHOB</name>
<comment type="caution">
    <text evidence="3">The sequence shown here is derived from an EMBL/GenBank/DDBJ whole genome shotgun (WGS) entry which is preliminary data.</text>
</comment>
<evidence type="ECO:0000313" key="3">
    <source>
        <dbReference type="EMBL" id="KPP89967.1"/>
    </source>
</evidence>